<keyword evidence="4" id="KW-1185">Reference proteome</keyword>
<evidence type="ECO:0000256" key="1">
    <source>
        <dbReference type="ARBA" id="ARBA00022527"/>
    </source>
</evidence>
<keyword evidence="1" id="KW-0808">Transferase</keyword>
<dbReference type="PANTHER" id="PTHR35526">
    <property type="entry name" value="ANTI-SIGMA-F FACTOR RSBW-RELATED"/>
    <property type="match status" value="1"/>
</dbReference>
<feature type="domain" description="Histidine kinase/HSP90-like ATPase" evidence="2">
    <location>
        <begin position="27"/>
        <end position="127"/>
    </location>
</feature>
<name>A0ABS7G3E8_9ACTN</name>
<dbReference type="InterPro" id="IPR050267">
    <property type="entry name" value="Anti-sigma-factor_SerPK"/>
</dbReference>
<evidence type="ECO:0000313" key="3">
    <source>
        <dbReference type="EMBL" id="MBW8486342.1"/>
    </source>
</evidence>
<dbReference type="CDD" id="cd16936">
    <property type="entry name" value="HATPase_RsbW-like"/>
    <property type="match status" value="1"/>
</dbReference>
<organism evidence="3 4">
    <name type="scientific">Actinomadura parmotrematis</name>
    <dbReference type="NCBI Taxonomy" id="2864039"/>
    <lineage>
        <taxon>Bacteria</taxon>
        <taxon>Bacillati</taxon>
        <taxon>Actinomycetota</taxon>
        <taxon>Actinomycetes</taxon>
        <taxon>Streptosporangiales</taxon>
        <taxon>Thermomonosporaceae</taxon>
        <taxon>Actinomadura</taxon>
    </lineage>
</organism>
<dbReference type="Proteomes" id="UP000774570">
    <property type="component" value="Unassembled WGS sequence"/>
</dbReference>
<keyword evidence="3" id="KW-0067">ATP-binding</keyword>
<evidence type="ECO:0000313" key="4">
    <source>
        <dbReference type="Proteomes" id="UP000774570"/>
    </source>
</evidence>
<keyword evidence="1" id="KW-0418">Kinase</keyword>
<gene>
    <name evidence="3" type="ORF">K1Y72_28515</name>
</gene>
<sequence>MALRVAETLAVVGHPADALGTPLVRRGRAWVRETVARVAPWADMDVLDLLAAEVLTNAITHTASGEDGGAVVLAVRWSAGRVRVAVTDDGRADSCPKMCAKSETTLSGRGLALLNALASAWGYETGADADRRVTVWFELTETRT</sequence>
<keyword evidence="1" id="KW-0723">Serine/threonine-protein kinase</keyword>
<dbReference type="RefSeq" id="WP_220169574.1">
    <property type="nucleotide sequence ID" value="NZ_JAIBOA010000022.1"/>
</dbReference>
<evidence type="ECO:0000259" key="2">
    <source>
        <dbReference type="Pfam" id="PF13581"/>
    </source>
</evidence>
<keyword evidence="3" id="KW-0547">Nucleotide-binding</keyword>
<dbReference type="Pfam" id="PF13581">
    <property type="entry name" value="HATPase_c_2"/>
    <property type="match status" value="1"/>
</dbReference>
<dbReference type="InterPro" id="IPR003594">
    <property type="entry name" value="HATPase_dom"/>
</dbReference>
<dbReference type="Gene3D" id="3.30.565.10">
    <property type="entry name" value="Histidine kinase-like ATPase, C-terminal domain"/>
    <property type="match status" value="1"/>
</dbReference>
<accession>A0ABS7G3E8</accession>
<dbReference type="InterPro" id="IPR036890">
    <property type="entry name" value="HATPase_C_sf"/>
</dbReference>
<comment type="caution">
    <text evidence="3">The sequence shown here is derived from an EMBL/GenBank/DDBJ whole genome shotgun (WGS) entry which is preliminary data.</text>
</comment>
<dbReference type="SUPFAM" id="SSF55874">
    <property type="entry name" value="ATPase domain of HSP90 chaperone/DNA topoisomerase II/histidine kinase"/>
    <property type="match status" value="1"/>
</dbReference>
<reference evidence="3 4" key="1">
    <citation type="submission" date="2021-07" db="EMBL/GenBank/DDBJ databases">
        <title>Actinomadura sp. PM05-2 isolated from lichen.</title>
        <authorList>
            <person name="Somphong A."/>
            <person name="Phongsopitanun W."/>
            <person name="Tanasupawat S."/>
            <person name="Peongsungnone V."/>
        </authorList>
    </citation>
    <scope>NUCLEOTIDE SEQUENCE [LARGE SCALE GENOMIC DNA]</scope>
    <source>
        <strain evidence="3 4">PM05-2</strain>
    </source>
</reference>
<protein>
    <submittedName>
        <fullName evidence="3">ATP-binding protein</fullName>
    </submittedName>
</protein>
<proteinExistence type="predicted"/>
<dbReference type="EMBL" id="JAIBOA010000022">
    <property type="protein sequence ID" value="MBW8486342.1"/>
    <property type="molecule type" value="Genomic_DNA"/>
</dbReference>
<dbReference type="PANTHER" id="PTHR35526:SF3">
    <property type="entry name" value="ANTI-SIGMA-F FACTOR RSBW"/>
    <property type="match status" value="1"/>
</dbReference>
<dbReference type="GO" id="GO:0005524">
    <property type="term" value="F:ATP binding"/>
    <property type="evidence" value="ECO:0007669"/>
    <property type="project" value="UniProtKB-KW"/>
</dbReference>